<dbReference type="GO" id="GO:0005524">
    <property type="term" value="F:ATP binding"/>
    <property type="evidence" value="ECO:0007669"/>
    <property type="project" value="UniProtKB-UniRule"/>
</dbReference>
<feature type="binding site" evidence="12">
    <location>
        <position position="28"/>
    </location>
    <ligand>
        <name>Zn(2+)</name>
        <dbReference type="ChEBI" id="CHEBI:29105"/>
    </ligand>
</feature>
<evidence type="ECO:0000256" key="4">
    <source>
        <dbReference type="ARBA" id="ARBA00022490"/>
    </source>
</evidence>
<comment type="subunit">
    <text evidence="3 12">Monomer.</text>
</comment>
<feature type="binding site" evidence="12">
    <location>
        <position position="209"/>
    </location>
    <ligand>
        <name>Zn(2+)</name>
        <dbReference type="ChEBI" id="CHEBI:29105"/>
    </ligand>
</feature>
<dbReference type="CDD" id="cd07963">
    <property type="entry name" value="Anticodon_Ia_Cys"/>
    <property type="match status" value="1"/>
</dbReference>
<feature type="binding site" evidence="12">
    <location>
        <position position="234"/>
    </location>
    <ligand>
        <name>Zn(2+)</name>
        <dbReference type="ChEBI" id="CHEBI:29105"/>
    </ligand>
</feature>
<dbReference type="Proteomes" id="UP001300672">
    <property type="component" value="Chromosome"/>
</dbReference>
<organism evidence="14">
    <name type="scientific">Candidatus Thiocaldithrix dubininis</name>
    <dbReference type="NCBI Taxonomy" id="3080823"/>
    <lineage>
        <taxon>Bacteria</taxon>
        <taxon>Pseudomonadati</taxon>
        <taxon>Pseudomonadota</taxon>
        <taxon>Gammaproteobacteria</taxon>
        <taxon>Thiotrichales</taxon>
        <taxon>Thiotrichaceae</taxon>
        <taxon>Candidatus Thiocaldithrix</taxon>
    </lineage>
</organism>
<feature type="binding site" evidence="12">
    <location>
        <position position="238"/>
    </location>
    <ligand>
        <name>Zn(2+)</name>
        <dbReference type="ChEBI" id="CHEBI:29105"/>
    </ligand>
</feature>
<evidence type="ECO:0000313" key="14">
    <source>
        <dbReference type="EMBL" id="WGZ89693.1"/>
    </source>
</evidence>
<dbReference type="Pfam" id="PF09190">
    <property type="entry name" value="DALR_2"/>
    <property type="match status" value="1"/>
</dbReference>
<evidence type="ECO:0000256" key="7">
    <source>
        <dbReference type="ARBA" id="ARBA00022741"/>
    </source>
</evidence>
<dbReference type="InterPro" id="IPR032678">
    <property type="entry name" value="tRNA-synt_1_cat_dom"/>
</dbReference>
<dbReference type="Gene3D" id="1.20.120.1910">
    <property type="entry name" value="Cysteine-tRNA ligase, C-terminal anti-codon recognition domain"/>
    <property type="match status" value="1"/>
</dbReference>
<keyword evidence="7 12" id="KW-0547">Nucleotide-binding</keyword>
<proteinExistence type="inferred from homology"/>
<evidence type="ECO:0000256" key="1">
    <source>
        <dbReference type="ARBA" id="ARBA00004496"/>
    </source>
</evidence>
<feature type="short sequence motif" description="'HIGH' region" evidence="12">
    <location>
        <begin position="30"/>
        <end position="40"/>
    </location>
</feature>
<accession>A0AA95H5L4</accession>
<evidence type="ECO:0000259" key="13">
    <source>
        <dbReference type="SMART" id="SM00840"/>
    </source>
</evidence>
<dbReference type="GO" id="GO:0005829">
    <property type="term" value="C:cytosol"/>
    <property type="evidence" value="ECO:0007669"/>
    <property type="project" value="TreeGrafter"/>
</dbReference>
<dbReference type="InterPro" id="IPR056411">
    <property type="entry name" value="CysS_C"/>
</dbReference>
<dbReference type="InterPro" id="IPR015803">
    <property type="entry name" value="Cys-tRNA-ligase"/>
</dbReference>
<dbReference type="InterPro" id="IPR015273">
    <property type="entry name" value="Cys-tRNA-synt_Ia_DALR"/>
</dbReference>
<evidence type="ECO:0000256" key="6">
    <source>
        <dbReference type="ARBA" id="ARBA00022723"/>
    </source>
</evidence>
<protein>
    <recommendedName>
        <fullName evidence="12">Cysteine--tRNA ligase</fullName>
        <ecNumber evidence="12">6.1.1.16</ecNumber>
    </recommendedName>
    <alternativeName>
        <fullName evidence="12">Cysteinyl-tRNA synthetase</fullName>
        <shortName evidence="12">CysRS</shortName>
    </alternativeName>
</protein>
<reference evidence="14" key="1">
    <citation type="journal article" date="2023" name="Int. J. Mol. Sci.">
        <title>Metagenomics Revealed a New Genus 'Candidatus Thiocaldithrix dubininis' gen. nov., sp. nov. and a New Species 'Candidatus Thiothrix putei' sp. nov. in the Family Thiotrichaceae, Some Members of Which Have Traits of Both Na+- and H+-Motive Energetics.</title>
        <authorList>
            <person name="Ravin N.V."/>
            <person name="Muntyan M.S."/>
            <person name="Smolyakov D.D."/>
            <person name="Rudenko T.S."/>
            <person name="Beletsky A.V."/>
            <person name="Mardanov A.V."/>
            <person name="Grabovich M.Y."/>
        </authorList>
    </citation>
    <scope>NUCLEOTIDE SEQUENCE</scope>
    <source>
        <strain evidence="14">GKL-01</strain>
    </source>
</reference>
<dbReference type="PANTHER" id="PTHR10890">
    <property type="entry name" value="CYSTEINYL-TRNA SYNTHETASE"/>
    <property type="match status" value="1"/>
</dbReference>
<evidence type="ECO:0000256" key="9">
    <source>
        <dbReference type="ARBA" id="ARBA00022840"/>
    </source>
</evidence>
<dbReference type="GO" id="GO:0006423">
    <property type="term" value="P:cysteinyl-tRNA aminoacylation"/>
    <property type="evidence" value="ECO:0007669"/>
    <property type="project" value="UniProtKB-UniRule"/>
</dbReference>
<dbReference type="GO" id="GO:0004817">
    <property type="term" value="F:cysteine-tRNA ligase activity"/>
    <property type="evidence" value="ECO:0007669"/>
    <property type="project" value="UniProtKB-UniRule"/>
</dbReference>
<dbReference type="PRINTS" id="PR00983">
    <property type="entry name" value="TRNASYNTHCYS"/>
</dbReference>
<comment type="catalytic activity">
    <reaction evidence="12">
        <text>tRNA(Cys) + L-cysteine + ATP = L-cysteinyl-tRNA(Cys) + AMP + diphosphate</text>
        <dbReference type="Rhea" id="RHEA:17773"/>
        <dbReference type="Rhea" id="RHEA-COMP:9661"/>
        <dbReference type="Rhea" id="RHEA-COMP:9679"/>
        <dbReference type="ChEBI" id="CHEBI:30616"/>
        <dbReference type="ChEBI" id="CHEBI:33019"/>
        <dbReference type="ChEBI" id="CHEBI:35235"/>
        <dbReference type="ChEBI" id="CHEBI:78442"/>
        <dbReference type="ChEBI" id="CHEBI:78517"/>
        <dbReference type="ChEBI" id="CHEBI:456215"/>
        <dbReference type="EC" id="6.1.1.16"/>
    </reaction>
</comment>
<sequence length="461" mass="52163">MLQIYNSLTRQKETFKPIHPHQVRMYVCGMTVYDYCHLGHARVMVVFDTVYRYLKASGYAVEYVRNITDIDDKIIKRAAENNEPIEVLTQRFIDAMHEDEEALNVLRPDAEPRATENVPEMLAMIQTLLDKGLAYQGKNGDVYYDVSKFEGYGKLSGRKLDDLRAGERIAVDEDKDDPLDFVLWKSAKPGEPAWQATVGAGRPGWHIECSAMSQKILGDHFDIHGGGADLQFPHHENEIAQSEGCVGHQHVNYWMHNGFIRVNDEKMSKSLGNFFTIREVLQQYKAAEIRFFILSSHYRSQLNYSTEQLDHARASLNRLYTALRGLPEAGAAQQTAYERRFREAMDDDFNTAEALAVLFELASDINRVRKEQSDEAAASLGALLQLLGSILGLLQDEAESWFQAASSDNELSAVAIENLIQQRLAARQAKNWAESDRIRDSLKQQGVLLEDAAGGTTWKRV</sequence>
<dbReference type="EC" id="6.1.1.16" evidence="12"/>
<dbReference type="InterPro" id="IPR014729">
    <property type="entry name" value="Rossmann-like_a/b/a_fold"/>
</dbReference>
<evidence type="ECO:0000256" key="5">
    <source>
        <dbReference type="ARBA" id="ARBA00022598"/>
    </source>
</evidence>
<dbReference type="HAMAP" id="MF_00041">
    <property type="entry name" value="Cys_tRNA_synth"/>
    <property type="match status" value="1"/>
</dbReference>
<dbReference type="SMART" id="SM00840">
    <property type="entry name" value="DALR_2"/>
    <property type="match status" value="1"/>
</dbReference>
<dbReference type="FunFam" id="3.40.50.620:FF:000009">
    <property type="entry name" value="Cysteine--tRNA ligase"/>
    <property type="match status" value="1"/>
</dbReference>
<evidence type="ECO:0000256" key="8">
    <source>
        <dbReference type="ARBA" id="ARBA00022833"/>
    </source>
</evidence>
<dbReference type="EMBL" id="CP124755">
    <property type="protein sequence ID" value="WGZ89693.1"/>
    <property type="molecule type" value="Genomic_DNA"/>
</dbReference>
<dbReference type="KEGG" id="tdu:QJT80_09280"/>
<dbReference type="Pfam" id="PF23493">
    <property type="entry name" value="CysS_C"/>
    <property type="match status" value="1"/>
</dbReference>
<evidence type="ECO:0000256" key="3">
    <source>
        <dbReference type="ARBA" id="ARBA00011245"/>
    </source>
</evidence>
<keyword evidence="9 12" id="KW-0067">ATP-binding</keyword>
<dbReference type="Gene3D" id="3.40.50.620">
    <property type="entry name" value="HUPs"/>
    <property type="match status" value="1"/>
</dbReference>
<evidence type="ECO:0000256" key="2">
    <source>
        <dbReference type="ARBA" id="ARBA00005594"/>
    </source>
</evidence>
<keyword evidence="4 12" id="KW-0963">Cytoplasm</keyword>
<comment type="subcellular location">
    <subcellularLocation>
        <location evidence="1 12">Cytoplasm</location>
    </subcellularLocation>
</comment>
<keyword evidence="10 12" id="KW-0648">Protein biosynthesis</keyword>
<feature type="short sequence motif" description="'KMSKS' region" evidence="12">
    <location>
        <begin position="266"/>
        <end position="270"/>
    </location>
</feature>
<dbReference type="CDD" id="cd00672">
    <property type="entry name" value="CysRS_core"/>
    <property type="match status" value="1"/>
</dbReference>
<dbReference type="InterPro" id="IPR024909">
    <property type="entry name" value="Cys-tRNA/MSH_ligase"/>
</dbReference>
<dbReference type="AlphaFoldDB" id="A0AA95H5L4"/>
<dbReference type="NCBIfam" id="TIGR00435">
    <property type="entry name" value="cysS"/>
    <property type="match status" value="1"/>
</dbReference>
<dbReference type="Pfam" id="PF01406">
    <property type="entry name" value="tRNA-synt_1e"/>
    <property type="match status" value="1"/>
</dbReference>
<feature type="domain" description="Cysteinyl-tRNA synthetase class Ia DALR" evidence="13">
    <location>
        <begin position="340"/>
        <end position="402"/>
    </location>
</feature>
<dbReference type="SUPFAM" id="SSF47323">
    <property type="entry name" value="Anticodon-binding domain of a subclass of class I aminoacyl-tRNA synthetases"/>
    <property type="match status" value="1"/>
</dbReference>
<gene>
    <name evidence="12 14" type="primary">cysS</name>
    <name evidence="14" type="ORF">QJT80_09280</name>
</gene>
<dbReference type="SUPFAM" id="SSF52374">
    <property type="entry name" value="Nucleotidylyl transferase"/>
    <property type="match status" value="1"/>
</dbReference>
<keyword evidence="5 12" id="KW-0436">Ligase</keyword>
<reference evidence="14" key="2">
    <citation type="submission" date="2023-04" db="EMBL/GenBank/DDBJ databases">
        <authorList>
            <person name="Beletskiy A.V."/>
            <person name="Mardanov A.V."/>
            <person name="Ravin N.V."/>
        </authorList>
    </citation>
    <scope>NUCLEOTIDE SEQUENCE</scope>
    <source>
        <strain evidence="14">GKL-01</strain>
    </source>
</reference>
<evidence type="ECO:0000256" key="11">
    <source>
        <dbReference type="ARBA" id="ARBA00023146"/>
    </source>
</evidence>
<feature type="binding site" evidence="12">
    <location>
        <position position="269"/>
    </location>
    <ligand>
        <name>ATP</name>
        <dbReference type="ChEBI" id="CHEBI:30616"/>
    </ligand>
</feature>
<keyword evidence="8 12" id="KW-0862">Zinc</keyword>
<dbReference type="InterPro" id="IPR009080">
    <property type="entry name" value="tRNAsynth_Ia_anticodon-bd"/>
</dbReference>
<keyword evidence="6 12" id="KW-0479">Metal-binding</keyword>
<comment type="similarity">
    <text evidence="2 12">Belongs to the class-I aminoacyl-tRNA synthetase family.</text>
</comment>
<name>A0AA95H5L4_9GAMM</name>
<dbReference type="PANTHER" id="PTHR10890:SF3">
    <property type="entry name" value="CYSTEINE--TRNA LIGASE, CYTOPLASMIC"/>
    <property type="match status" value="1"/>
</dbReference>
<dbReference type="GO" id="GO:0008270">
    <property type="term" value="F:zinc ion binding"/>
    <property type="evidence" value="ECO:0007669"/>
    <property type="project" value="UniProtKB-UniRule"/>
</dbReference>
<evidence type="ECO:0000256" key="12">
    <source>
        <dbReference type="HAMAP-Rule" id="MF_00041"/>
    </source>
</evidence>
<evidence type="ECO:0000256" key="10">
    <source>
        <dbReference type="ARBA" id="ARBA00022917"/>
    </source>
</evidence>
<keyword evidence="11 12" id="KW-0030">Aminoacyl-tRNA synthetase</keyword>
<comment type="cofactor">
    <cofactor evidence="12">
        <name>Zn(2+)</name>
        <dbReference type="ChEBI" id="CHEBI:29105"/>
    </cofactor>
    <text evidence="12">Binds 1 zinc ion per subunit.</text>
</comment>